<dbReference type="EMBL" id="CABPSQ010000001">
    <property type="protein sequence ID" value="VVE59909.1"/>
    <property type="molecule type" value="Genomic_DNA"/>
</dbReference>
<dbReference type="OrthoDB" id="9781034at2"/>
<dbReference type="InterPro" id="IPR001307">
    <property type="entry name" value="Thiosulphate_STrfase_CS"/>
</dbReference>
<feature type="domain" description="Rhodanese" evidence="3">
    <location>
        <begin position="210"/>
        <end position="298"/>
    </location>
</feature>
<dbReference type="CDD" id="cd01449">
    <property type="entry name" value="TST_Repeat_2"/>
    <property type="match status" value="1"/>
</dbReference>
<dbReference type="AlphaFoldDB" id="A0A5E4ZF36"/>
<dbReference type="PANTHER" id="PTHR11364:SF27">
    <property type="entry name" value="SULFURTRANSFERASE"/>
    <property type="match status" value="1"/>
</dbReference>
<dbReference type="PROSITE" id="PS00380">
    <property type="entry name" value="RHODANESE_1"/>
    <property type="match status" value="1"/>
</dbReference>
<dbReference type="InterPro" id="IPR036873">
    <property type="entry name" value="Rhodanese-like_dom_sf"/>
</dbReference>
<dbReference type="EC" id="2.8.1.2" evidence="4"/>
<evidence type="ECO:0000313" key="4">
    <source>
        <dbReference type="EMBL" id="VVE59909.1"/>
    </source>
</evidence>
<evidence type="ECO:0000256" key="2">
    <source>
        <dbReference type="ARBA" id="ARBA00022737"/>
    </source>
</evidence>
<reference evidence="4 5" key="1">
    <citation type="submission" date="2019-08" db="EMBL/GenBank/DDBJ databases">
        <authorList>
            <person name="Peeters C."/>
        </authorList>
    </citation>
    <scope>NUCLEOTIDE SEQUENCE [LARGE SCALE GENOMIC DNA]</scope>
    <source>
        <strain evidence="4 5">LMG 31118</strain>
    </source>
</reference>
<dbReference type="SMART" id="SM00450">
    <property type="entry name" value="RHOD"/>
    <property type="match status" value="2"/>
</dbReference>
<evidence type="ECO:0000259" key="3">
    <source>
        <dbReference type="PROSITE" id="PS50206"/>
    </source>
</evidence>
<dbReference type="InterPro" id="IPR045078">
    <property type="entry name" value="TST/MPST-like"/>
</dbReference>
<dbReference type="CDD" id="cd01448">
    <property type="entry name" value="TST_Repeat_1"/>
    <property type="match status" value="1"/>
</dbReference>
<dbReference type="PANTHER" id="PTHR11364">
    <property type="entry name" value="THIOSULFATE SULFERTANSFERASE"/>
    <property type="match status" value="1"/>
</dbReference>
<evidence type="ECO:0000256" key="1">
    <source>
        <dbReference type="ARBA" id="ARBA00022679"/>
    </source>
</evidence>
<keyword evidence="4" id="KW-0670">Pyruvate</keyword>
<evidence type="ECO:0000313" key="5">
    <source>
        <dbReference type="Proteomes" id="UP000414136"/>
    </source>
</evidence>
<dbReference type="Gene3D" id="3.40.250.10">
    <property type="entry name" value="Rhodanese-like domain"/>
    <property type="match status" value="2"/>
</dbReference>
<name>A0A5E4ZF36_9BURK</name>
<dbReference type="Pfam" id="PF00581">
    <property type="entry name" value="Rhodanese"/>
    <property type="match status" value="2"/>
</dbReference>
<dbReference type="GO" id="GO:0016784">
    <property type="term" value="F:3-mercaptopyruvate sulfurtransferase activity"/>
    <property type="evidence" value="ECO:0007669"/>
    <property type="project" value="UniProtKB-EC"/>
</dbReference>
<keyword evidence="2" id="KW-0677">Repeat</keyword>
<dbReference type="PROSITE" id="PS50206">
    <property type="entry name" value="RHODANESE_3"/>
    <property type="match status" value="2"/>
</dbReference>
<protein>
    <submittedName>
        <fullName evidence="4">3-mercaptopyruvate sulfurtransferase</fullName>
        <ecNumber evidence="4">2.8.1.2</ecNumber>
    </submittedName>
</protein>
<dbReference type="Proteomes" id="UP000414136">
    <property type="component" value="Unassembled WGS sequence"/>
</dbReference>
<dbReference type="GO" id="GO:0004792">
    <property type="term" value="F:thiosulfate-cyanide sulfurtransferase activity"/>
    <property type="evidence" value="ECO:0007669"/>
    <property type="project" value="InterPro"/>
</dbReference>
<keyword evidence="1 4" id="KW-0808">Transferase</keyword>
<dbReference type="SUPFAM" id="SSF52821">
    <property type="entry name" value="Rhodanese/Cell cycle control phosphatase"/>
    <property type="match status" value="2"/>
</dbReference>
<sequence length="304" mass="32805">MSHDTSSAGIVPGFLVSTQWLSENLHRPELRLFDCSATMVVDPVIKQRVQPERAAFEAGHIPGARFIDIDAQLSDRHHRFHLMLPPPAAFKAAVEALGIGNDSLVVIYSTGSIWWATRVWWMLRTYGFTNAHVLDGGWSRWIAEGRAVEVGAGADPENAAGVEFTPAPIQPYVAQREDVERVVNGDGATRLINALRPAQYSGEELPRKGRAGHIPGSLNIPAASLLDADSGRFLDDDTLRARFAAAGVDDETSVIAYCGGGVSASLVVFALMKLAHPDVRLYDASLGEWGSAPELPMQIEVTAG</sequence>
<keyword evidence="5" id="KW-1185">Reference proteome</keyword>
<dbReference type="RefSeq" id="WP_150621958.1">
    <property type="nucleotide sequence ID" value="NZ_CABPSQ010000001.1"/>
</dbReference>
<dbReference type="InterPro" id="IPR001763">
    <property type="entry name" value="Rhodanese-like_dom"/>
</dbReference>
<feature type="domain" description="Rhodanese" evidence="3">
    <location>
        <begin position="26"/>
        <end position="150"/>
    </location>
</feature>
<proteinExistence type="predicted"/>
<gene>
    <name evidence="4" type="primary">sseA</name>
    <name evidence="4" type="ORF">PCA31118_00056</name>
</gene>
<accession>A0A5E4ZF36</accession>
<organism evidence="4 5">
    <name type="scientific">Pandoraea captiosa</name>
    <dbReference type="NCBI Taxonomy" id="2508302"/>
    <lineage>
        <taxon>Bacteria</taxon>
        <taxon>Pseudomonadati</taxon>
        <taxon>Pseudomonadota</taxon>
        <taxon>Betaproteobacteria</taxon>
        <taxon>Burkholderiales</taxon>
        <taxon>Burkholderiaceae</taxon>
        <taxon>Pandoraea</taxon>
    </lineage>
</organism>